<dbReference type="Pfam" id="PF00675">
    <property type="entry name" value="Peptidase_M16"/>
    <property type="match status" value="1"/>
</dbReference>
<evidence type="ECO:0008006" key="5">
    <source>
        <dbReference type="Google" id="ProtNLM"/>
    </source>
</evidence>
<feature type="domain" description="Peptidase M16 N-terminal" evidence="1">
    <location>
        <begin position="77"/>
        <end position="155"/>
    </location>
</feature>
<dbReference type="InterPro" id="IPR011249">
    <property type="entry name" value="Metalloenz_LuxS/M16"/>
</dbReference>
<dbReference type="InterPro" id="IPR011765">
    <property type="entry name" value="Pept_M16_N"/>
</dbReference>
<dbReference type="PANTHER" id="PTHR11851">
    <property type="entry name" value="METALLOPROTEASE"/>
    <property type="match status" value="1"/>
</dbReference>
<comment type="caution">
    <text evidence="3">The sequence shown here is derived from an EMBL/GenBank/DDBJ whole genome shotgun (WGS) entry which is preliminary data.</text>
</comment>
<dbReference type="InterPro" id="IPR007863">
    <property type="entry name" value="Peptidase_M16_C"/>
</dbReference>
<name>A0ABP8EAS9_9FLAO</name>
<dbReference type="Gene3D" id="3.30.830.10">
    <property type="entry name" value="Metalloenzyme, LuxS/M16 peptidase-like"/>
    <property type="match status" value="2"/>
</dbReference>
<evidence type="ECO:0000259" key="2">
    <source>
        <dbReference type="Pfam" id="PF05193"/>
    </source>
</evidence>
<feature type="domain" description="Peptidase M16 C-terminal" evidence="2">
    <location>
        <begin position="198"/>
        <end position="377"/>
    </location>
</feature>
<proteinExistence type="predicted"/>
<dbReference type="RefSeq" id="WP_139000917.1">
    <property type="nucleotide sequence ID" value="NZ_BAABAV010000001.1"/>
</dbReference>
<protein>
    <recommendedName>
        <fullName evidence="5">Insulinase family protein</fullName>
    </recommendedName>
</protein>
<dbReference type="Gene3D" id="2.50.20.10">
    <property type="entry name" value="Lipoprotein localisation LolA/LolB/LppX"/>
    <property type="match status" value="1"/>
</dbReference>
<dbReference type="Pfam" id="PF05193">
    <property type="entry name" value="Peptidase_M16_C"/>
    <property type="match status" value="1"/>
</dbReference>
<keyword evidence="4" id="KW-1185">Reference proteome</keyword>
<evidence type="ECO:0000313" key="3">
    <source>
        <dbReference type="EMBL" id="GAA4269178.1"/>
    </source>
</evidence>
<accession>A0ABP8EAS9</accession>
<evidence type="ECO:0000259" key="1">
    <source>
        <dbReference type="Pfam" id="PF00675"/>
    </source>
</evidence>
<organism evidence="3 4">
    <name type="scientific">Hyunsoonleella aestuarii</name>
    <dbReference type="NCBI Taxonomy" id="912802"/>
    <lineage>
        <taxon>Bacteria</taxon>
        <taxon>Pseudomonadati</taxon>
        <taxon>Bacteroidota</taxon>
        <taxon>Flavobacteriia</taxon>
        <taxon>Flavobacteriales</taxon>
        <taxon>Flavobacteriaceae</taxon>
    </lineage>
</organism>
<evidence type="ECO:0000313" key="4">
    <source>
        <dbReference type="Proteomes" id="UP001500027"/>
    </source>
</evidence>
<gene>
    <name evidence="3" type="ORF">GCM10022257_12790</name>
</gene>
<dbReference type="PANTHER" id="PTHR11851:SF225">
    <property type="entry name" value="NON-PEPTIDASE HOMOLOG YMXG"/>
    <property type="match status" value="1"/>
</dbReference>
<reference evidence="4" key="1">
    <citation type="journal article" date="2019" name="Int. J. Syst. Evol. Microbiol.">
        <title>The Global Catalogue of Microorganisms (GCM) 10K type strain sequencing project: providing services to taxonomists for standard genome sequencing and annotation.</title>
        <authorList>
            <consortium name="The Broad Institute Genomics Platform"/>
            <consortium name="The Broad Institute Genome Sequencing Center for Infectious Disease"/>
            <person name="Wu L."/>
            <person name="Ma J."/>
        </authorList>
    </citation>
    <scope>NUCLEOTIDE SEQUENCE [LARGE SCALE GENOMIC DNA]</scope>
    <source>
        <strain evidence="4">JCM 17452</strain>
    </source>
</reference>
<dbReference type="Proteomes" id="UP001500027">
    <property type="component" value="Unassembled WGS sequence"/>
</dbReference>
<dbReference type="EMBL" id="BAABAV010000001">
    <property type="protein sequence ID" value="GAA4269178.1"/>
    <property type="molecule type" value="Genomic_DNA"/>
</dbReference>
<sequence>MKTKIIIIISILFISVGLNAQIDRSKQPEPKPASKIQLQKPIEFTLSNGLKVMVVENHKLPRVSYNLTIDNTPSVEGEIKGVSNLLASLLGNGTTSITKDDFNEEVDFLGANLSFSASGAFASGLSKYSERILQLMADAAINPLFDDAEFNKKKDLQIDGLKTGEKSVDVVAGRMALALAYGTHHPSGEFITEESLKNVSLEDVKIYYQNSFNPKNGYLVIIGDVELNKIKQQVQDYFGSWITDSAFELKMPAESPNTQYTQINFVDMPNAVQSNISVMNNTKLKMSDPDFHATLIANQILGGGATGYLFKNLRVAHGYTYGSYSGINPSKYVSRFRANAKVRNMVTDSSITEILKEIKRIRTEDVDAKVLADVKASYVGSFVRALERPQTMAQYALNIKINDLPEDFYTNYLEKINNVTVEDVKRAANKHFKLNNSRIVVVGNGSDVLENLEKIGIPIKYFDKYANPVDKPEFTKPIPEGVTAQSVIENYITAIGGKDKAMAVNTMHSISDVTIEGAPFSPKVVIKQMMPNKESLEMSIEDMGVIMKQKFNGESGYMEQQGQRKETEGEMLTEQKNKKVMFPELYYDDTFNVSLESLTTIDGNDVYKIRIEKNSKETFKYYNAETGLLTRVEKTEKKGETETTTLVDYSKYSPVDGVKFPYYTMIKTGPQTIIFNTTKVTVNEGVSDADFN</sequence>
<dbReference type="InterPro" id="IPR050361">
    <property type="entry name" value="MPP/UQCRC_Complex"/>
</dbReference>
<dbReference type="SUPFAM" id="SSF63411">
    <property type="entry name" value="LuxS/MPP-like metallohydrolase"/>
    <property type="match status" value="2"/>
</dbReference>